<accession>A0A9W6UIV0</accession>
<reference evidence="1" key="1">
    <citation type="submission" date="2023-02" db="EMBL/GenBank/DDBJ databases">
        <title>Nocardiopsis ansamitocini NBRC 112285.</title>
        <authorList>
            <person name="Ichikawa N."/>
            <person name="Sato H."/>
            <person name="Tonouchi N."/>
        </authorList>
    </citation>
    <scope>NUCLEOTIDE SEQUENCE</scope>
    <source>
        <strain evidence="1">NBRC 112285</strain>
    </source>
</reference>
<evidence type="ECO:0000313" key="1">
    <source>
        <dbReference type="EMBL" id="GLU48124.1"/>
    </source>
</evidence>
<gene>
    <name evidence="1" type="ORF">Nans01_24750</name>
</gene>
<dbReference type="AlphaFoldDB" id="A0A9W6UIV0"/>
<evidence type="ECO:0000313" key="2">
    <source>
        <dbReference type="Proteomes" id="UP001165092"/>
    </source>
</evidence>
<proteinExistence type="predicted"/>
<sequence>MRVDLGTELDLLDDRVGLVLARLTGFDRGLVLELSVVHQLGDRRTGGRCDLYEVEIGLLCETQGVVDRDDSDLLPVGSYEADLGYPDAVVNAGLLSADGTPP</sequence>
<organism evidence="1 2">
    <name type="scientific">Nocardiopsis ansamitocini</name>
    <dbReference type="NCBI Taxonomy" id="1670832"/>
    <lineage>
        <taxon>Bacteria</taxon>
        <taxon>Bacillati</taxon>
        <taxon>Actinomycetota</taxon>
        <taxon>Actinomycetes</taxon>
        <taxon>Streptosporangiales</taxon>
        <taxon>Nocardiopsidaceae</taxon>
        <taxon>Nocardiopsis</taxon>
    </lineage>
</organism>
<keyword evidence="2" id="KW-1185">Reference proteome</keyword>
<dbReference type="Proteomes" id="UP001165092">
    <property type="component" value="Unassembled WGS sequence"/>
</dbReference>
<dbReference type="EMBL" id="BSQG01000003">
    <property type="protein sequence ID" value="GLU48124.1"/>
    <property type="molecule type" value="Genomic_DNA"/>
</dbReference>
<protein>
    <submittedName>
        <fullName evidence="1">Uncharacterized protein</fullName>
    </submittedName>
</protein>
<name>A0A9W6UIV0_9ACTN</name>
<comment type="caution">
    <text evidence="1">The sequence shown here is derived from an EMBL/GenBank/DDBJ whole genome shotgun (WGS) entry which is preliminary data.</text>
</comment>